<feature type="transmembrane region" description="Helical" evidence="6">
    <location>
        <begin position="101"/>
        <end position="123"/>
    </location>
</feature>
<reference evidence="8 9" key="1">
    <citation type="submission" date="2020-07" db="EMBL/GenBank/DDBJ databases">
        <title>Sequencing the genomes of 1000 actinobacteria strains.</title>
        <authorList>
            <person name="Klenk H.-P."/>
        </authorList>
    </citation>
    <scope>NUCLEOTIDE SEQUENCE [LARGE SCALE GENOMIC DNA]</scope>
    <source>
        <strain evidence="8 9">DSM 21349</strain>
    </source>
</reference>
<keyword evidence="9" id="KW-1185">Reference proteome</keyword>
<feature type="transmembrane region" description="Helical" evidence="6">
    <location>
        <begin position="317"/>
        <end position="334"/>
    </location>
</feature>
<dbReference type="Gene3D" id="1.20.1720.10">
    <property type="entry name" value="Multidrug resistance protein D"/>
    <property type="match status" value="1"/>
</dbReference>
<feature type="transmembrane region" description="Helical" evidence="6">
    <location>
        <begin position="46"/>
        <end position="64"/>
    </location>
</feature>
<keyword evidence="2" id="KW-0813">Transport</keyword>
<evidence type="ECO:0000256" key="2">
    <source>
        <dbReference type="ARBA" id="ARBA00022448"/>
    </source>
</evidence>
<evidence type="ECO:0000313" key="9">
    <source>
        <dbReference type="Proteomes" id="UP000580910"/>
    </source>
</evidence>
<protein>
    <submittedName>
        <fullName evidence="8">MFS family permease</fullName>
    </submittedName>
</protein>
<dbReference type="SUPFAM" id="SSF103473">
    <property type="entry name" value="MFS general substrate transporter"/>
    <property type="match status" value="1"/>
</dbReference>
<feature type="transmembrane region" description="Helical" evidence="6">
    <location>
        <begin position="285"/>
        <end position="305"/>
    </location>
</feature>
<comment type="subcellular location">
    <subcellularLocation>
        <location evidence="1">Cell inner membrane</location>
        <topology evidence="1">Multi-pass membrane protein</topology>
    </subcellularLocation>
</comment>
<evidence type="ECO:0000256" key="6">
    <source>
        <dbReference type="SAM" id="Phobius"/>
    </source>
</evidence>
<dbReference type="GO" id="GO:0005886">
    <property type="term" value="C:plasma membrane"/>
    <property type="evidence" value="ECO:0007669"/>
    <property type="project" value="UniProtKB-SubCell"/>
</dbReference>
<keyword evidence="4 6" id="KW-1133">Transmembrane helix</keyword>
<feature type="transmembrane region" description="Helical" evidence="6">
    <location>
        <begin position="451"/>
        <end position="471"/>
    </location>
</feature>
<feature type="transmembrane region" description="Helical" evidence="6">
    <location>
        <begin position="244"/>
        <end position="264"/>
    </location>
</feature>
<dbReference type="InterPro" id="IPR011701">
    <property type="entry name" value="MFS"/>
</dbReference>
<feature type="transmembrane region" description="Helical" evidence="6">
    <location>
        <begin position="389"/>
        <end position="410"/>
    </location>
</feature>
<dbReference type="PANTHER" id="PTHR23501">
    <property type="entry name" value="MAJOR FACILITATOR SUPERFAMILY"/>
    <property type="match status" value="1"/>
</dbReference>
<dbReference type="PRINTS" id="PR01036">
    <property type="entry name" value="TCRTETB"/>
</dbReference>
<dbReference type="RefSeq" id="WP_182538947.1">
    <property type="nucleotide sequence ID" value="NZ_JACGXA010000001.1"/>
</dbReference>
<sequence length="583" mass="60306">MRSARLLLGLAAVAVAFAAADTYVVVLALPDMMGSVGIPIDQLQRAAPIVSGFLLGYVAMLPLIGRIADLRGRVPVLVAALVLFAAGSLVTTLAYDMPTLVGGRFLQGVGGGGLVPATLALVADLYPTERRGVPLGVVSAVQELGSVIGPLFGALVLAVADWRAIFLVNLAVGLVLAAAIRGLSVAEERAPASVSRPARPDLVGAVLLALTLVTGALAFTRPSQLMRDLTWGQLFIPWAGDGRWLTPLGTVAIMTAVLFVARCLTARRPLVDLRGWGRSMREADLVGALFLAAALAGVILAFATADPKVQVFSDQGLWYLLGAAVAAVGFAVHLRRAEAPLVPRGALRRAPAWGAMLVSFFIGAALIAALIDIPIFARTTVYPDSQLSAALVLVRFLVALPVGAVLGGYLTRTLPAGVVTAVGMVLAAIGFTLMSHWGLSSLDDLSANVPLLLGGFGFGLALAPVNAAVLASTDDEVHGLSAALVVVSRMVGMLVGISALTTIGLRRYYAEQADLPTAREVCHGSSRCQEFSDLLRVAGIAQEHTVFAGAAVCAVLAAVLALALFRTARTRAVHTAQVLRAGG</sequence>
<dbReference type="AlphaFoldDB" id="A0A7W3P9V2"/>
<proteinExistence type="predicted"/>
<feature type="transmembrane region" description="Helical" evidence="6">
    <location>
        <begin position="355"/>
        <end position="377"/>
    </location>
</feature>
<evidence type="ECO:0000256" key="3">
    <source>
        <dbReference type="ARBA" id="ARBA00022692"/>
    </source>
</evidence>
<feature type="domain" description="Major facilitator superfamily (MFS) profile" evidence="7">
    <location>
        <begin position="7"/>
        <end position="569"/>
    </location>
</feature>
<feature type="transmembrane region" description="Helical" evidence="6">
    <location>
        <begin position="202"/>
        <end position="220"/>
    </location>
</feature>
<evidence type="ECO:0000256" key="1">
    <source>
        <dbReference type="ARBA" id="ARBA00004429"/>
    </source>
</evidence>
<dbReference type="PANTHER" id="PTHR23501:SF191">
    <property type="entry name" value="VACUOLAR BASIC AMINO ACID TRANSPORTER 4"/>
    <property type="match status" value="1"/>
</dbReference>
<feature type="transmembrane region" description="Helical" evidence="6">
    <location>
        <begin position="483"/>
        <end position="505"/>
    </location>
</feature>
<feature type="transmembrane region" description="Helical" evidence="6">
    <location>
        <begin position="417"/>
        <end position="439"/>
    </location>
</feature>
<gene>
    <name evidence="8" type="ORF">FB382_002093</name>
</gene>
<accession>A0A7W3P9V2</accession>
<keyword evidence="5 6" id="KW-0472">Membrane</keyword>
<feature type="transmembrane region" description="Helical" evidence="6">
    <location>
        <begin position="164"/>
        <end position="181"/>
    </location>
</feature>
<dbReference type="Pfam" id="PF07690">
    <property type="entry name" value="MFS_1"/>
    <property type="match status" value="1"/>
</dbReference>
<evidence type="ECO:0000259" key="7">
    <source>
        <dbReference type="PROSITE" id="PS50850"/>
    </source>
</evidence>
<evidence type="ECO:0000256" key="5">
    <source>
        <dbReference type="ARBA" id="ARBA00023136"/>
    </source>
</evidence>
<feature type="transmembrane region" description="Helical" evidence="6">
    <location>
        <begin position="546"/>
        <end position="565"/>
    </location>
</feature>
<evidence type="ECO:0000256" key="4">
    <source>
        <dbReference type="ARBA" id="ARBA00022989"/>
    </source>
</evidence>
<dbReference type="Proteomes" id="UP000580910">
    <property type="component" value="Unassembled WGS sequence"/>
</dbReference>
<dbReference type="EMBL" id="JACGXA010000001">
    <property type="protein sequence ID" value="MBA8803802.1"/>
    <property type="molecule type" value="Genomic_DNA"/>
</dbReference>
<keyword evidence="3 6" id="KW-0812">Transmembrane</keyword>
<dbReference type="GO" id="GO:0022857">
    <property type="term" value="F:transmembrane transporter activity"/>
    <property type="evidence" value="ECO:0007669"/>
    <property type="project" value="InterPro"/>
</dbReference>
<dbReference type="InterPro" id="IPR020846">
    <property type="entry name" value="MFS_dom"/>
</dbReference>
<organism evidence="8 9">
    <name type="scientific">Nocardioides ginsengisegetis</name>
    <dbReference type="NCBI Taxonomy" id="661491"/>
    <lineage>
        <taxon>Bacteria</taxon>
        <taxon>Bacillati</taxon>
        <taxon>Actinomycetota</taxon>
        <taxon>Actinomycetes</taxon>
        <taxon>Propionibacteriales</taxon>
        <taxon>Nocardioidaceae</taxon>
        <taxon>Nocardioides</taxon>
    </lineage>
</organism>
<comment type="caution">
    <text evidence="8">The sequence shown here is derived from an EMBL/GenBank/DDBJ whole genome shotgun (WGS) entry which is preliminary data.</text>
</comment>
<evidence type="ECO:0000313" key="8">
    <source>
        <dbReference type="EMBL" id="MBA8803802.1"/>
    </source>
</evidence>
<name>A0A7W3P9V2_9ACTN</name>
<dbReference type="InterPro" id="IPR036259">
    <property type="entry name" value="MFS_trans_sf"/>
</dbReference>
<dbReference type="PROSITE" id="PS50850">
    <property type="entry name" value="MFS"/>
    <property type="match status" value="1"/>
</dbReference>
<feature type="transmembrane region" description="Helical" evidence="6">
    <location>
        <begin position="76"/>
        <end position="95"/>
    </location>
</feature>
<feature type="transmembrane region" description="Helical" evidence="6">
    <location>
        <begin position="135"/>
        <end position="158"/>
    </location>
</feature>